<feature type="signal peptide" evidence="2">
    <location>
        <begin position="1"/>
        <end position="21"/>
    </location>
</feature>
<dbReference type="EMBL" id="JABELX010000030">
    <property type="protein sequence ID" value="NNH75880.1"/>
    <property type="molecule type" value="Genomic_DNA"/>
</dbReference>
<feature type="chain" id="PRO_5032671451" evidence="2">
    <location>
        <begin position="22"/>
        <end position="263"/>
    </location>
</feature>
<name>A0A849CG40_9NOCA</name>
<feature type="compositionally biased region" description="Low complexity" evidence="1">
    <location>
        <begin position="38"/>
        <end position="56"/>
    </location>
</feature>
<reference evidence="3 4" key="1">
    <citation type="submission" date="2020-05" db="EMBL/GenBank/DDBJ databases">
        <title>MicrobeNet Type strains.</title>
        <authorList>
            <person name="Nicholson A.C."/>
        </authorList>
    </citation>
    <scope>NUCLEOTIDE SEQUENCE [LARGE SCALE GENOMIC DNA]</scope>
    <source>
        <strain evidence="3 4">JCM 3224</strain>
    </source>
</reference>
<comment type="caution">
    <text evidence="3">The sequence shown here is derived from an EMBL/GenBank/DDBJ whole genome shotgun (WGS) entry which is preliminary data.</text>
</comment>
<dbReference type="AlphaFoldDB" id="A0A849CG40"/>
<dbReference type="RefSeq" id="WP_157553541.1">
    <property type="nucleotide sequence ID" value="NZ_JABELX010000030.1"/>
</dbReference>
<proteinExistence type="predicted"/>
<gene>
    <name evidence="3" type="ORF">HLB23_39535</name>
</gene>
<dbReference type="Proteomes" id="UP000586827">
    <property type="component" value="Unassembled WGS sequence"/>
</dbReference>
<evidence type="ECO:0000256" key="1">
    <source>
        <dbReference type="SAM" id="MobiDB-lite"/>
    </source>
</evidence>
<feature type="region of interest" description="Disordered" evidence="1">
    <location>
        <begin position="38"/>
        <end position="70"/>
    </location>
</feature>
<protein>
    <submittedName>
        <fullName evidence="3">Uncharacterized protein</fullName>
    </submittedName>
</protein>
<sequence length="263" mass="27492">MGRNSTAWCLIVAASVTGGCAATDAAQSIPTTTPISVASANHSSPAAPTTTSGSVPEALSPCGEIGSSAKSPDCRLRSHDAVGASFEVRRGTLGGKTTIAIDVYGSDGVRTQTLTERNVAHPSDPILRDVDGDGRDELLVPIHLATVNTRFAVYHASGDAIEFHRAGELTGIGIDTTADGYVVSPMRDDYASWNIEFWRITGNTLAPIVTAQVRLRDTEAGAPTASDCTVVDAGGLHTTGLSSLDEARDRFCAEPSVQRVVRR</sequence>
<accession>A0A849CG40</accession>
<evidence type="ECO:0000256" key="2">
    <source>
        <dbReference type="SAM" id="SignalP"/>
    </source>
</evidence>
<evidence type="ECO:0000313" key="4">
    <source>
        <dbReference type="Proteomes" id="UP000586827"/>
    </source>
</evidence>
<dbReference type="PROSITE" id="PS51257">
    <property type="entry name" value="PROKAR_LIPOPROTEIN"/>
    <property type="match status" value="1"/>
</dbReference>
<evidence type="ECO:0000313" key="3">
    <source>
        <dbReference type="EMBL" id="NNH75880.1"/>
    </source>
</evidence>
<organism evidence="3 4">
    <name type="scientific">Nocardia uniformis</name>
    <dbReference type="NCBI Taxonomy" id="53432"/>
    <lineage>
        <taxon>Bacteria</taxon>
        <taxon>Bacillati</taxon>
        <taxon>Actinomycetota</taxon>
        <taxon>Actinomycetes</taxon>
        <taxon>Mycobacteriales</taxon>
        <taxon>Nocardiaceae</taxon>
        <taxon>Nocardia</taxon>
    </lineage>
</organism>
<keyword evidence="2" id="KW-0732">Signal</keyword>
<keyword evidence="4" id="KW-1185">Reference proteome</keyword>